<dbReference type="KEGG" id="mhey:H2LOC_003840"/>
<dbReference type="GO" id="GO:0000105">
    <property type="term" value="P:L-histidine biosynthetic process"/>
    <property type="evidence" value="ECO:0007669"/>
    <property type="project" value="UniProtKB-KW"/>
</dbReference>
<dbReference type="GO" id="GO:0005737">
    <property type="term" value="C:cytoplasm"/>
    <property type="evidence" value="ECO:0007669"/>
    <property type="project" value="TreeGrafter"/>
</dbReference>
<dbReference type="PANTHER" id="PTHR43090">
    <property type="entry name" value="1-(5-PHOSPHORIBOSYL)-5-[(5-PHOSPHORIBOSYLAMINO)METHYLIDENEAMINO] IMIDAZOLE-4-CARBOXAMIDE ISOMERASE"/>
    <property type="match status" value="1"/>
</dbReference>
<protein>
    <recommendedName>
        <fullName evidence="8">Nickel transporter</fullName>
    </recommendedName>
</protein>
<accession>A0A6B8KB42</accession>
<dbReference type="Proteomes" id="UP000309061">
    <property type="component" value="Chromosome"/>
</dbReference>
<evidence type="ECO:0000256" key="3">
    <source>
        <dbReference type="ARBA" id="ARBA00023102"/>
    </source>
</evidence>
<evidence type="ECO:0000256" key="5">
    <source>
        <dbReference type="RuleBase" id="RU003657"/>
    </source>
</evidence>
<evidence type="ECO:0000256" key="1">
    <source>
        <dbReference type="ARBA" id="ARBA00009667"/>
    </source>
</evidence>
<evidence type="ECO:0008006" key="8">
    <source>
        <dbReference type="Google" id="ProtNLM"/>
    </source>
</evidence>
<keyword evidence="3 5" id="KW-0368">Histidine biosynthesis</keyword>
<dbReference type="PANTHER" id="PTHR43090:SF2">
    <property type="entry name" value="1-(5-PHOSPHORIBOSYL)-5-[(5-PHOSPHORIBOSYLAMINO)METHYLIDENEAMINO] IMIDAZOLE-4-CARBOXAMIDE ISOMERASE"/>
    <property type="match status" value="1"/>
</dbReference>
<dbReference type="Pfam" id="PF00977">
    <property type="entry name" value="His_biosynth"/>
    <property type="match status" value="1"/>
</dbReference>
<dbReference type="CDD" id="cd04723">
    <property type="entry name" value="HisA_HisF"/>
    <property type="match status" value="1"/>
</dbReference>
<dbReference type="InterPro" id="IPR006062">
    <property type="entry name" value="His_biosynth"/>
</dbReference>
<dbReference type="GO" id="GO:0003949">
    <property type="term" value="F:1-(5-phosphoribosyl)-5-[(5-phosphoribosylamino)methylideneamino]imidazole-4-carboxamide isomerase activity"/>
    <property type="evidence" value="ECO:0007669"/>
    <property type="project" value="InterPro"/>
</dbReference>
<dbReference type="OrthoDB" id="8535539at2"/>
<organism evidence="6 7">
    <name type="scientific">Methylocystis heyeri</name>
    <dbReference type="NCBI Taxonomy" id="391905"/>
    <lineage>
        <taxon>Bacteria</taxon>
        <taxon>Pseudomonadati</taxon>
        <taxon>Pseudomonadota</taxon>
        <taxon>Alphaproteobacteria</taxon>
        <taxon>Hyphomicrobiales</taxon>
        <taxon>Methylocystaceae</taxon>
        <taxon>Methylocystis</taxon>
    </lineage>
</organism>
<evidence type="ECO:0000313" key="7">
    <source>
        <dbReference type="Proteomes" id="UP000309061"/>
    </source>
</evidence>
<dbReference type="AlphaFoldDB" id="A0A6B8KB42"/>
<name>A0A6B8KB42_9HYPH</name>
<gene>
    <name evidence="6" type="ORF">H2LOC_003840</name>
</gene>
<dbReference type="GO" id="GO:0000162">
    <property type="term" value="P:L-tryptophan biosynthetic process"/>
    <property type="evidence" value="ECO:0007669"/>
    <property type="project" value="TreeGrafter"/>
</dbReference>
<dbReference type="RefSeq" id="WP_136495178.1">
    <property type="nucleotide sequence ID" value="NZ_CP046052.1"/>
</dbReference>
<comment type="pathway">
    <text evidence="4">Amino-acid biosynthesis.</text>
</comment>
<keyword evidence="7" id="KW-1185">Reference proteome</keyword>
<proteinExistence type="inferred from homology"/>
<reference evidence="6 7" key="1">
    <citation type="submission" date="2019-11" db="EMBL/GenBank/DDBJ databases">
        <title>The genome sequence of Methylocystis heyeri.</title>
        <authorList>
            <person name="Oshkin I.Y."/>
            <person name="Miroshnikov K."/>
            <person name="Dedysh S.N."/>
        </authorList>
    </citation>
    <scope>NUCLEOTIDE SEQUENCE [LARGE SCALE GENOMIC DNA]</scope>
    <source>
        <strain evidence="6 7">H2</strain>
    </source>
</reference>
<dbReference type="InterPro" id="IPR011060">
    <property type="entry name" value="RibuloseP-bd_barrel"/>
</dbReference>
<dbReference type="Gene3D" id="3.20.20.70">
    <property type="entry name" value="Aldolase class I"/>
    <property type="match status" value="1"/>
</dbReference>
<dbReference type="InterPro" id="IPR044524">
    <property type="entry name" value="Isoase_HisA-like"/>
</dbReference>
<evidence type="ECO:0000313" key="6">
    <source>
        <dbReference type="EMBL" id="QGM44887.1"/>
    </source>
</evidence>
<sequence>MQVIPVVDIKGGRAVRAVGGRRDQYRPLSSPLCPSSRPCDVVAAFLGLFPFSTIYVAELDAIEGRESDADLMRNLAASFPETTFWRDAGAGSRRAAAPNVVPVIGSETLPCDRPPENFAKATPGAALSLDFRASRFLGPPDLLAAPDLWPRRVIVMTLAQIGMDRGPDEAALREVKSRCGNREIFAAGGVRGIEDLASLARLGISGALVASALHSGRLAREDLNRIAALN</sequence>
<dbReference type="SUPFAM" id="SSF51366">
    <property type="entry name" value="Ribulose-phoshate binding barrel"/>
    <property type="match status" value="1"/>
</dbReference>
<dbReference type="InterPro" id="IPR013785">
    <property type="entry name" value="Aldolase_TIM"/>
</dbReference>
<keyword evidence="2 5" id="KW-0028">Amino-acid biosynthesis</keyword>
<evidence type="ECO:0000256" key="2">
    <source>
        <dbReference type="ARBA" id="ARBA00022605"/>
    </source>
</evidence>
<dbReference type="EMBL" id="CP046052">
    <property type="protein sequence ID" value="QGM44887.1"/>
    <property type="molecule type" value="Genomic_DNA"/>
</dbReference>
<evidence type="ECO:0000256" key="4">
    <source>
        <dbReference type="ARBA" id="ARBA00029440"/>
    </source>
</evidence>
<comment type="similarity">
    <text evidence="1 5">Belongs to the HisA/HisF family.</text>
</comment>